<comment type="caution">
    <text evidence="2">Lacks conserved residue(s) required for the propagation of feature annotation.</text>
</comment>
<evidence type="ECO:0000256" key="2">
    <source>
        <dbReference type="PROSITE-ProRule" id="PRU00557"/>
    </source>
</evidence>
<dbReference type="InterPro" id="IPR015255">
    <property type="entry name" value="Vitellinogen_open_b-sht"/>
</dbReference>
<dbReference type="InterPro" id="IPR050733">
    <property type="entry name" value="Vitellogenin/Apolipophorin"/>
</dbReference>
<dbReference type="Pfam" id="PF01347">
    <property type="entry name" value="Vitellogenin_N"/>
    <property type="match status" value="1"/>
</dbReference>
<feature type="domain" description="Vitellogenin" evidence="4">
    <location>
        <begin position="27"/>
        <end position="651"/>
    </location>
</feature>
<dbReference type="InterPro" id="IPR001747">
    <property type="entry name" value="Vitellogenin_N"/>
</dbReference>
<reference evidence="5" key="1">
    <citation type="journal article" date="2017" name="Insect Mol. Biol.">
        <title>Bactericera cockerelli vitellogenin-6 like, a vitellogenin without a direct reproductive function?</title>
        <authorList>
            <person name="Ibanez F."/>
            <person name="Tang X."/>
            <person name="Tamborindeguy C."/>
        </authorList>
    </citation>
    <scope>NUCLEOTIDE SEQUENCE</scope>
</reference>
<proteinExistence type="evidence at transcript level"/>
<dbReference type="SUPFAM" id="SSF56968">
    <property type="entry name" value="Lipovitellin-phosvitin complex, beta-sheet shell regions"/>
    <property type="match status" value="1"/>
</dbReference>
<dbReference type="EMBL" id="KY940305">
    <property type="protein sequence ID" value="ATY35166.1"/>
    <property type="molecule type" value="mRNA"/>
</dbReference>
<feature type="chain" id="PRO_5014142493" evidence="3">
    <location>
        <begin position="24"/>
        <end position="1301"/>
    </location>
</feature>
<feature type="signal peptide" evidence="3">
    <location>
        <begin position="1"/>
        <end position="23"/>
    </location>
</feature>
<evidence type="ECO:0000313" key="5">
    <source>
        <dbReference type="EMBL" id="ATY35166.1"/>
    </source>
</evidence>
<dbReference type="PANTHER" id="PTHR23345:SF33">
    <property type="entry name" value="CROSSVEINLESS D"/>
    <property type="match status" value="1"/>
</dbReference>
<dbReference type="Gene3D" id="2.30.230.10">
    <property type="entry name" value="Lipovitellin, beta-sheet shell regions, chain A"/>
    <property type="match status" value="1"/>
</dbReference>
<evidence type="ECO:0000256" key="3">
    <source>
        <dbReference type="SAM" id="SignalP"/>
    </source>
</evidence>
<evidence type="ECO:0000259" key="4">
    <source>
        <dbReference type="PROSITE" id="PS51211"/>
    </source>
</evidence>
<dbReference type="GO" id="GO:0005319">
    <property type="term" value="F:lipid transporter activity"/>
    <property type="evidence" value="ECO:0007669"/>
    <property type="project" value="InterPro"/>
</dbReference>
<protein>
    <submittedName>
        <fullName evidence="5">Vg6-like protein</fullName>
    </submittedName>
</protein>
<dbReference type="PANTHER" id="PTHR23345">
    <property type="entry name" value="VITELLOGENIN-RELATED"/>
    <property type="match status" value="1"/>
</dbReference>
<evidence type="ECO:0000256" key="1">
    <source>
        <dbReference type="ARBA" id="ARBA00022729"/>
    </source>
</evidence>
<keyword evidence="1 3" id="KW-0732">Signal</keyword>
<dbReference type="InterPro" id="IPR011030">
    <property type="entry name" value="Lipovitellin_superhlx_dom"/>
</dbReference>
<dbReference type="SUPFAM" id="SSF48431">
    <property type="entry name" value="Lipovitellin-phosvitin complex, superhelical domain"/>
    <property type="match status" value="1"/>
</dbReference>
<dbReference type="InterPro" id="IPR015819">
    <property type="entry name" value="Lipid_transp_b-sht_shell"/>
</dbReference>
<dbReference type="Gene3D" id="1.25.10.20">
    <property type="entry name" value="Vitellinogen, superhelical"/>
    <property type="match status" value="1"/>
</dbReference>
<accession>A0A2H4QUD8</accession>
<dbReference type="PROSITE" id="PS51211">
    <property type="entry name" value="VITELLOGENIN"/>
    <property type="match status" value="1"/>
</dbReference>
<dbReference type="SMART" id="SM00638">
    <property type="entry name" value="LPD_N"/>
    <property type="match status" value="1"/>
</dbReference>
<organism evidence="5">
    <name type="scientific">Bactericera cockerelli</name>
    <name type="common">potato/tomato psyllid</name>
    <dbReference type="NCBI Taxonomy" id="290155"/>
    <lineage>
        <taxon>Eukaryota</taxon>
        <taxon>Metazoa</taxon>
        <taxon>Ecdysozoa</taxon>
        <taxon>Arthropoda</taxon>
        <taxon>Hexapoda</taxon>
        <taxon>Insecta</taxon>
        <taxon>Pterygota</taxon>
        <taxon>Neoptera</taxon>
        <taxon>Paraneoptera</taxon>
        <taxon>Hemiptera</taxon>
        <taxon>Sternorrhyncha</taxon>
        <taxon>Psylloidea</taxon>
        <taxon>Triozidae</taxon>
        <taxon>Bactericera</taxon>
    </lineage>
</organism>
<name>A0A2H4QUD8_9HEMI</name>
<dbReference type="InterPro" id="IPR015816">
    <property type="entry name" value="Vitellinogen_b-sht_N"/>
</dbReference>
<dbReference type="SMART" id="SM01169">
    <property type="entry name" value="DUF1943"/>
    <property type="match status" value="1"/>
</dbReference>
<dbReference type="Pfam" id="PF09172">
    <property type="entry name" value="Vit_open_b-sht"/>
    <property type="match status" value="1"/>
</dbReference>
<sequence>MDNKGLKLLLFASLALSLQEASSSQLFPNDRTYVFDWKVKFNTGAMLPSKMVSEWHMNSKIIIQTSNFITQMQIVNVSGSHNINDTSLLNKPFRVNYTGGYISDLYIEPDDLPWSANMKRALASTFQVNLNLLKTRALVSSSREETIYGDCDIDYVIQASAEDKLSLHKTVNLQSCVNLPINHWQNSPKYDCPSSFIDGSISLSERTMNFSLTDPVTIQNIVSSGIIEFQPFQAQAEVHHIYIKQYLTLENTDTQEKPAANLADVSNAIRTNILYEPLSDVDPIYGYKPSGDGILIEKVQTLLSEICDSLEWEIGIKGLDNETALQVLDLMWWLEKSEWEVLYNNITLGTSYSQETIQHLFWDLLPQIGSNSSVIFIKDLVKTGRVKGFLAQRLVSTFPFYLRHPTEELLFQCEDLLRLGDNREIDAETRNASILSFATLIYKTCSVKCSVDVVDKYTKIFLDRLTEASDYTHQMVYVHAISNMKLPKVLQFFAPQIANVSLSRHYRLLLLWATMTAIDQSPELAKEIFWPILLNKTESLELRALSTLVLLTSSPTTARLSAIHSVMIKEESQQLYNFYYTTLQSLAKTMMPCYAKINKVVSYFVRFVPPRTHHWATGNYLLDYEDPVRGYGGLLQLLLLASEKTGLPNILHFTAEQHSLGVTSSRSIYLKLEGINYKGLWDKFFGNGEVKVVKEPILREFIKQLNLHHLKQKQEHVHLEIFIKHDDHVIYCDYVNETVLDNIVTSIQKMSRVYLEFSVNYQSLQYPQRILTTQPTDIGTPALLTVTTSALLSARGSIQQKNDDDYVEKALPRTLRNIELDVRYSINSITSLRTYNPLTNIWHGADRSRSLHARIPISTQLLLHYYRSYYKITSKRHKYFKAGSRLGLVWHSTTHVVPNGLPTAENHKTEDDWSVESRDLGARLGTLVFDCQDDARITDSLVIVKQAFQTHDKNYHMVLGGVPIVGLFSLMNYFTFLPPGGSCGVVISLSPLEVEQKILVEGSTVSISMNQNNGTVWEMTSSMRRLKDGDKEISLKFRHSNKELNAIDTNNTWRLIRLEGSLLIPSRKSGILKPPNAVRSQALISWGLSGNPSSMEFVIAPESKAQWPSDCSSNIPLCSQNTSHFATKQKATLQYSNLPQWLKMAVRSVFSDFVKTEGNSTMFQFSFPSKLPWTTRGMCAVNSKHLLTIDNTNVKTYDLKSECYSILLADCSVNSQFVLGIKKNTNFKDLIDMKLLQGTTQLTNLTISANSSVIINGFLVELKDEYITYPINAKDNDYIFKMKKWQETMIEIDMGNRGVIV</sequence>